<evidence type="ECO:0000313" key="2">
    <source>
        <dbReference type="EMBL" id="KAE8987289.1"/>
    </source>
</evidence>
<proteinExistence type="predicted"/>
<evidence type="ECO:0000313" key="4">
    <source>
        <dbReference type="Proteomes" id="UP000433483"/>
    </source>
</evidence>
<feature type="region of interest" description="Disordered" evidence="1">
    <location>
        <begin position="105"/>
        <end position="125"/>
    </location>
</feature>
<comment type="caution">
    <text evidence="2">The sequence shown here is derived from an EMBL/GenBank/DDBJ whole genome shotgun (WGS) entry which is preliminary data.</text>
</comment>
<dbReference type="AlphaFoldDB" id="A0A6A3IW41"/>
<accession>A0A6A3IW41</accession>
<evidence type="ECO:0000256" key="1">
    <source>
        <dbReference type="SAM" id="MobiDB-lite"/>
    </source>
</evidence>
<name>A0A6A3IW41_9STRA</name>
<dbReference type="EMBL" id="QXFW01001681">
    <property type="protein sequence ID" value="KAE8987289.1"/>
    <property type="molecule type" value="Genomic_DNA"/>
</dbReference>
<evidence type="ECO:0000313" key="5">
    <source>
        <dbReference type="Proteomes" id="UP000460718"/>
    </source>
</evidence>
<feature type="region of interest" description="Disordered" evidence="1">
    <location>
        <begin position="66"/>
        <end position="86"/>
    </location>
</feature>
<dbReference type="Proteomes" id="UP000460718">
    <property type="component" value="Unassembled WGS sequence"/>
</dbReference>
<dbReference type="EMBL" id="QXGB01001725">
    <property type="protein sequence ID" value="KAE9186458.1"/>
    <property type="molecule type" value="Genomic_DNA"/>
</dbReference>
<organism evidence="2 5">
    <name type="scientific">Phytophthora fragariae</name>
    <dbReference type="NCBI Taxonomy" id="53985"/>
    <lineage>
        <taxon>Eukaryota</taxon>
        <taxon>Sar</taxon>
        <taxon>Stramenopiles</taxon>
        <taxon>Oomycota</taxon>
        <taxon>Peronosporomycetes</taxon>
        <taxon>Peronosporales</taxon>
        <taxon>Peronosporaceae</taxon>
        <taxon>Phytophthora</taxon>
    </lineage>
</organism>
<evidence type="ECO:0000313" key="3">
    <source>
        <dbReference type="EMBL" id="KAE9186458.1"/>
    </source>
</evidence>
<dbReference type="Proteomes" id="UP000433483">
    <property type="component" value="Unassembled WGS sequence"/>
</dbReference>
<reference evidence="2 5" key="1">
    <citation type="submission" date="2018-09" db="EMBL/GenBank/DDBJ databases">
        <title>Genomic investigation of the strawberry pathogen Phytophthora fragariae indicates pathogenicity is determined by transcriptional variation in three key races.</title>
        <authorList>
            <person name="Adams T.M."/>
            <person name="Armitage A.D."/>
            <person name="Sobczyk M.K."/>
            <person name="Bates H.J."/>
            <person name="Dunwell J.M."/>
            <person name="Nellist C.F."/>
            <person name="Harrison R.J."/>
        </authorList>
    </citation>
    <scope>NUCLEOTIDE SEQUENCE [LARGE SCALE GENOMIC DNA]</scope>
    <source>
        <strain evidence="3 4">NOV-27</strain>
        <strain evidence="2 5">SCRP245</strain>
    </source>
</reference>
<protein>
    <submittedName>
        <fullName evidence="2">Uncharacterized protein</fullName>
    </submittedName>
</protein>
<sequence>MNSGVMMSPAMAESMKSWISSVRGRPMSIAKYPCCSILWYVDTSLKAPASALWRATTRDARASINVRSHSSVRRRLSSSRARSDRRRRAARCAFLALAQLRERTTRGSKRLRGRAMAPCGTPSSSSLLFQRRSMLTRQKAN</sequence>
<gene>
    <name evidence="3" type="ORF">PF005_g20842</name>
    <name evidence="2" type="ORF">PF011_g19636</name>
</gene>
<feature type="compositionally biased region" description="Basic residues" evidence="1">
    <location>
        <begin position="70"/>
        <end position="86"/>
    </location>
</feature>
<keyword evidence="4" id="KW-1185">Reference proteome</keyword>